<reference evidence="2" key="1">
    <citation type="submission" date="2020-09" db="EMBL/GenBank/DDBJ databases">
        <title>Hoyosella lacisalsi sp. nov., a halotolerant actinobacterium isolated from soil of Lake Gudzhirganskoe.</title>
        <authorList>
            <person name="Yang Q."/>
            <person name="Guo P.Y."/>
            <person name="Liu S.W."/>
            <person name="Li F.N."/>
            <person name="Sun C.H."/>
        </authorList>
    </citation>
    <scope>NUCLEOTIDE SEQUENCE</scope>
    <source>
        <strain evidence="2">G463</strain>
    </source>
</reference>
<gene>
    <name evidence="2" type="ORF">HT102_14690</name>
</gene>
<accession>A0A927JEP4</accession>
<dbReference type="EMBL" id="JACYWE010000010">
    <property type="protein sequence ID" value="MBD8507733.1"/>
    <property type="molecule type" value="Genomic_DNA"/>
</dbReference>
<proteinExistence type="predicted"/>
<feature type="compositionally biased region" description="Low complexity" evidence="1">
    <location>
        <begin position="124"/>
        <end position="133"/>
    </location>
</feature>
<organism evidence="2 3">
    <name type="scientific">Lolliginicoccus lacisalsi</name>
    <dbReference type="NCBI Taxonomy" id="2742202"/>
    <lineage>
        <taxon>Bacteria</taxon>
        <taxon>Bacillati</taxon>
        <taxon>Actinomycetota</taxon>
        <taxon>Actinomycetes</taxon>
        <taxon>Mycobacteriales</taxon>
        <taxon>Hoyosellaceae</taxon>
        <taxon>Lolliginicoccus</taxon>
    </lineage>
</organism>
<dbReference type="RefSeq" id="WP_192040196.1">
    <property type="nucleotide sequence ID" value="NZ_JACYWE010000010.1"/>
</dbReference>
<evidence type="ECO:0000313" key="3">
    <source>
        <dbReference type="Proteomes" id="UP000642993"/>
    </source>
</evidence>
<sequence length="176" mass="18791">MATVVDGSPTAEPQPALRAAARELRMLAQVIIDKFEPALRAYADEEHEPAGGAACTWCPVCAVVALARGENHELITVLARHGATVLGFLRTIVENEDEESIDDILVDQLNSMFDLARGFAPAAHAQNGGAARNHAQRARASSKRPATGQPGAGGEHPRPHPVREKRFEPIPVLIGT</sequence>
<comment type="caution">
    <text evidence="2">The sequence shown here is derived from an EMBL/GenBank/DDBJ whole genome shotgun (WGS) entry which is preliminary data.</text>
</comment>
<feature type="region of interest" description="Disordered" evidence="1">
    <location>
        <begin position="124"/>
        <end position="176"/>
    </location>
</feature>
<evidence type="ECO:0000256" key="1">
    <source>
        <dbReference type="SAM" id="MobiDB-lite"/>
    </source>
</evidence>
<dbReference type="AlphaFoldDB" id="A0A927JEP4"/>
<protein>
    <submittedName>
        <fullName evidence="2">Uncharacterized protein</fullName>
    </submittedName>
</protein>
<dbReference type="Proteomes" id="UP000642993">
    <property type="component" value="Unassembled WGS sequence"/>
</dbReference>
<evidence type="ECO:0000313" key="2">
    <source>
        <dbReference type="EMBL" id="MBD8507733.1"/>
    </source>
</evidence>
<name>A0A927JEP4_9ACTN</name>
<feature type="compositionally biased region" description="Basic and acidic residues" evidence="1">
    <location>
        <begin position="155"/>
        <end position="168"/>
    </location>
</feature>
<keyword evidence="3" id="KW-1185">Reference proteome</keyword>